<keyword evidence="1" id="KW-0540">Nuclease</keyword>
<evidence type="ECO:0000313" key="9">
    <source>
        <dbReference type="EMBL" id="PQQ66760.1"/>
    </source>
</evidence>
<reference evidence="8 10" key="1">
    <citation type="submission" date="2017-12" db="EMBL/GenBank/DDBJ databases">
        <title>Complete genome sequence of Herbivorax saccincola GGR1, a novel Cellulosome-producing hydrolytic bacterium in a thermophilic biogas plant, established by Illumina and Nanopore MinION sequencing.</title>
        <authorList>
            <person name="Pechtl A."/>
            <person name="Ruckert C."/>
            <person name="Koeck D.E."/>
            <person name="Maus I."/>
            <person name="Winkler A."/>
            <person name="Kalinowski J."/>
            <person name="Puhler A."/>
            <person name="Schwarz W.W."/>
            <person name="Zverlov V.V."/>
            <person name="Schluter A."/>
            <person name="Liebl W."/>
        </authorList>
    </citation>
    <scope>NUCLEOTIDE SEQUENCE [LARGE SCALE GENOMIC DNA]</scope>
    <source>
        <strain evidence="8">GGR1</strain>
        <strain evidence="10">SR1</strain>
    </source>
</reference>
<evidence type="ECO:0000256" key="5">
    <source>
        <dbReference type="ARBA" id="ARBA00022842"/>
    </source>
</evidence>
<accession>A0A2K9E9L0</accession>
<keyword evidence="2" id="KW-0479">Metal-binding</keyword>
<evidence type="ECO:0000256" key="6">
    <source>
        <dbReference type="ARBA" id="ARBA00023118"/>
    </source>
</evidence>
<dbReference type="PANTHER" id="PTHR43219">
    <property type="entry name" value="CRISPR-ASSOCIATED ENDONUCLEASE CAS1"/>
    <property type="match status" value="1"/>
</dbReference>
<dbReference type="GO" id="GO:0051607">
    <property type="term" value="P:defense response to virus"/>
    <property type="evidence" value="ECO:0007669"/>
    <property type="project" value="UniProtKB-KW"/>
</dbReference>
<dbReference type="InterPro" id="IPR042206">
    <property type="entry name" value="CRISPR-assoc_Cas1_C"/>
</dbReference>
<reference evidence="9 11" key="2">
    <citation type="journal article" date="2018" name="Syst. Appl. Microbiol.">
        <title>Characterization and high-quality draft genome sequence of Herbivorax saccincola A7, an anaerobic, alkaliphilic, thermophilic, cellulolytic, and xylanolytic bacterium.</title>
        <authorList>
            <person name="Aikawa S."/>
            <person name="Baramee S."/>
            <person name="Sermsathanaswadi J."/>
            <person name="Thianheng P."/>
            <person name="Tachaapaikoon C."/>
            <person name="Shikata A."/>
            <person name="Waeonukul R."/>
            <person name="Pason P."/>
            <person name="Ratanakhanokchai K."/>
            <person name="Kosugi A."/>
        </authorList>
    </citation>
    <scope>NUCLEOTIDE SEQUENCE [LARGE SCALE GENOMIC DNA]</scope>
    <source>
        <strain evidence="9 11">A7</strain>
    </source>
</reference>
<dbReference type="GO" id="GO:0046872">
    <property type="term" value="F:metal ion binding"/>
    <property type="evidence" value="ECO:0007669"/>
    <property type="project" value="UniProtKB-KW"/>
</dbReference>
<keyword evidence="6" id="KW-0051">Antiviral defense</keyword>
<dbReference type="Proteomes" id="UP000239720">
    <property type="component" value="Unassembled WGS sequence"/>
</dbReference>
<evidence type="ECO:0000313" key="11">
    <source>
        <dbReference type="Proteomes" id="UP000239720"/>
    </source>
</evidence>
<gene>
    <name evidence="8" type="primary">cas1</name>
    <name evidence="9" type="ORF">B9R14_08360</name>
    <name evidence="8" type="ORF">HVS_03795</name>
</gene>
<keyword evidence="4 8" id="KW-0378">Hydrolase</keyword>
<dbReference type="GO" id="GO:0003677">
    <property type="term" value="F:DNA binding"/>
    <property type="evidence" value="ECO:0007669"/>
    <property type="project" value="UniProtKB-KW"/>
</dbReference>
<keyword evidence="5" id="KW-0460">Magnesium</keyword>
<dbReference type="GO" id="GO:0004520">
    <property type="term" value="F:DNA endonuclease activity"/>
    <property type="evidence" value="ECO:0007669"/>
    <property type="project" value="InterPro"/>
</dbReference>
<dbReference type="EMBL" id="NEMB01000003">
    <property type="protein sequence ID" value="PQQ66760.1"/>
    <property type="molecule type" value="Genomic_DNA"/>
</dbReference>
<evidence type="ECO:0000313" key="8">
    <source>
        <dbReference type="EMBL" id="AUG56704.1"/>
    </source>
</evidence>
<dbReference type="GO" id="GO:0016787">
    <property type="term" value="F:hydrolase activity"/>
    <property type="evidence" value="ECO:0007669"/>
    <property type="project" value="UniProtKB-KW"/>
</dbReference>
<evidence type="ECO:0000313" key="10">
    <source>
        <dbReference type="Proteomes" id="UP000233534"/>
    </source>
</evidence>
<evidence type="ECO:0000256" key="7">
    <source>
        <dbReference type="ARBA" id="ARBA00023125"/>
    </source>
</evidence>
<proteinExistence type="predicted"/>
<organism evidence="8 10">
    <name type="scientific">Acetivibrio saccincola</name>
    <dbReference type="NCBI Taxonomy" id="1677857"/>
    <lineage>
        <taxon>Bacteria</taxon>
        <taxon>Bacillati</taxon>
        <taxon>Bacillota</taxon>
        <taxon>Clostridia</taxon>
        <taxon>Eubacteriales</taxon>
        <taxon>Oscillospiraceae</taxon>
        <taxon>Acetivibrio</taxon>
    </lineage>
</organism>
<dbReference type="InterPro" id="IPR019858">
    <property type="entry name" value="CRISPR-assoc_Cas1_HMARI/TNEAP"/>
</dbReference>
<dbReference type="PANTHER" id="PTHR43219:SF2">
    <property type="entry name" value="CRISPR-ASSOCIATED ENDONUCLEASE CAS1"/>
    <property type="match status" value="1"/>
</dbReference>
<dbReference type="InterPro" id="IPR002729">
    <property type="entry name" value="CRISPR-assoc_Cas1"/>
</dbReference>
<dbReference type="Gene3D" id="1.20.120.920">
    <property type="entry name" value="CRISPR-associated endonuclease Cas1, C-terminal domain"/>
    <property type="match status" value="1"/>
</dbReference>
<dbReference type="AlphaFoldDB" id="A0A2K9E9L0"/>
<dbReference type="OrthoDB" id="9803119at2"/>
<name>A0A2K9E9L0_9FIRM</name>
<evidence type="ECO:0000256" key="1">
    <source>
        <dbReference type="ARBA" id="ARBA00022722"/>
    </source>
</evidence>
<keyword evidence="3 8" id="KW-0255">Endonuclease</keyword>
<dbReference type="EC" id="3.1.-.-" evidence="8"/>
<dbReference type="NCBIfam" id="TIGR00287">
    <property type="entry name" value="cas1"/>
    <property type="match status" value="1"/>
</dbReference>
<evidence type="ECO:0000256" key="4">
    <source>
        <dbReference type="ARBA" id="ARBA00022801"/>
    </source>
</evidence>
<protein>
    <submittedName>
        <fullName evidence="8">CRISPR-associated endonuclease Cas1</fullName>
        <ecNumber evidence="8">3.1.-.-</ecNumber>
    </submittedName>
</protein>
<dbReference type="EMBL" id="CP025197">
    <property type="protein sequence ID" value="AUG56704.1"/>
    <property type="molecule type" value="Genomic_DNA"/>
</dbReference>
<dbReference type="KEGG" id="hsc:HVS_03795"/>
<dbReference type="GO" id="GO:0043571">
    <property type="term" value="P:maintenance of CRISPR repeat elements"/>
    <property type="evidence" value="ECO:0007669"/>
    <property type="project" value="InterPro"/>
</dbReference>
<evidence type="ECO:0000256" key="2">
    <source>
        <dbReference type="ARBA" id="ARBA00022723"/>
    </source>
</evidence>
<sequence>MSKRVKRPPDNPINALISFGNSLLYSKTITQIYHTHLNQSISFLHEPSEGRFSLSLDLAEAFKPIIVFRTIFECVNNRRIQVSKHFEKKLNYCILNETGKKIFIQAFEERINSVFEHKQLKRKTTYKNAIKLDGYKLIKFILEGKPF</sequence>
<keyword evidence="10" id="KW-1185">Reference proteome</keyword>
<evidence type="ECO:0000256" key="3">
    <source>
        <dbReference type="ARBA" id="ARBA00022759"/>
    </source>
</evidence>
<dbReference type="Pfam" id="PF01867">
    <property type="entry name" value="Cas_Cas1"/>
    <property type="match status" value="1"/>
</dbReference>
<keyword evidence="7" id="KW-0238">DNA-binding</keyword>
<dbReference type="Proteomes" id="UP000233534">
    <property type="component" value="Chromosome"/>
</dbReference>